<evidence type="ECO:0000256" key="1">
    <source>
        <dbReference type="SAM" id="MobiDB-lite"/>
    </source>
</evidence>
<accession>A0ABM1FAY0</accession>
<feature type="region of interest" description="Disordered" evidence="1">
    <location>
        <begin position="1793"/>
        <end position="1853"/>
    </location>
</feature>
<feature type="compositionally biased region" description="Low complexity" evidence="1">
    <location>
        <begin position="148"/>
        <end position="158"/>
    </location>
</feature>
<reference evidence="4" key="1">
    <citation type="submission" date="2025-08" db="UniProtKB">
        <authorList>
            <consortium name="RefSeq"/>
        </authorList>
    </citation>
    <scope>IDENTIFICATION</scope>
</reference>
<feature type="compositionally biased region" description="Polar residues" evidence="1">
    <location>
        <begin position="178"/>
        <end position="197"/>
    </location>
</feature>
<feature type="compositionally biased region" description="Basic and acidic residues" evidence="1">
    <location>
        <begin position="615"/>
        <end position="624"/>
    </location>
</feature>
<dbReference type="Gene3D" id="3.40.50.300">
    <property type="entry name" value="P-loop containing nucleotide triphosphate hydrolases"/>
    <property type="match status" value="1"/>
</dbReference>
<dbReference type="RefSeq" id="XP_014681601.1">
    <property type="nucleotide sequence ID" value="XM_014826115.1"/>
</dbReference>
<feature type="region of interest" description="Disordered" evidence="1">
    <location>
        <begin position="696"/>
        <end position="720"/>
    </location>
</feature>
<feature type="region of interest" description="Disordered" evidence="1">
    <location>
        <begin position="243"/>
        <end position="272"/>
    </location>
</feature>
<feature type="region of interest" description="Disordered" evidence="1">
    <location>
        <begin position="502"/>
        <end position="625"/>
    </location>
</feature>
<evidence type="ECO:0000259" key="2">
    <source>
        <dbReference type="Pfam" id="PF00004"/>
    </source>
</evidence>
<feature type="compositionally biased region" description="Low complexity" evidence="1">
    <location>
        <begin position="109"/>
        <end position="118"/>
    </location>
</feature>
<feature type="region of interest" description="Disordered" evidence="1">
    <location>
        <begin position="104"/>
        <end position="217"/>
    </location>
</feature>
<evidence type="ECO:0000313" key="4">
    <source>
        <dbReference type="RefSeq" id="XP_014681601.1"/>
    </source>
</evidence>
<dbReference type="GeneID" id="106821352"/>
<feature type="compositionally biased region" description="Polar residues" evidence="1">
    <location>
        <begin position="204"/>
        <end position="217"/>
    </location>
</feature>
<dbReference type="PANTHER" id="PTHR23389:SF21">
    <property type="entry name" value="ATPASE FAMILY AAA DOMAIN-CONTAINING PROTEIN 5"/>
    <property type="match status" value="1"/>
</dbReference>
<dbReference type="Proteomes" id="UP000695022">
    <property type="component" value="Unplaced"/>
</dbReference>
<protein>
    <submittedName>
        <fullName evidence="4">ATPase family AAA domain-containing protein 5-like</fullName>
    </submittedName>
</protein>
<dbReference type="InterPro" id="IPR003959">
    <property type="entry name" value="ATPase_AAA_core"/>
</dbReference>
<proteinExistence type="predicted"/>
<feature type="region of interest" description="Disordered" evidence="1">
    <location>
        <begin position="1674"/>
        <end position="1702"/>
    </location>
</feature>
<feature type="compositionally biased region" description="Basic and acidic residues" evidence="1">
    <location>
        <begin position="559"/>
        <end position="587"/>
    </location>
</feature>
<feature type="compositionally biased region" description="Basic residues" evidence="1">
    <location>
        <begin position="828"/>
        <end position="837"/>
    </location>
</feature>
<feature type="region of interest" description="Disordered" evidence="1">
    <location>
        <begin position="444"/>
        <end position="489"/>
    </location>
</feature>
<dbReference type="InterPro" id="IPR027417">
    <property type="entry name" value="P-loop_NTPase"/>
</dbReference>
<feature type="compositionally biased region" description="Basic and acidic residues" evidence="1">
    <location>
        <begin position="888"/>
        <end position="905"/>
    </location>
</feature>
<feature type="domain" description="ATPase AAA-type core" evidence="2">
    <location>
        <begin position="1342"/>
        <end position="1387"/>
    </location>
</feature>
<gene>
    <name evidence="4" type="primary">LOC106821352</name>
</gene>
<feature type="region of interest" description="Disordered" evidence="1">
    <location>
        <begin position="1129"/>
        <end position="1187"/>
    </location>
</feature>
<feature type="compositionally biased region" description="Basic residues" evidence="1">
    <location>
        <begin position="1295"/>
        <end position="1306"/>
    </location>
</feature>
<organism evidence="3 4">
    <name type="scientific">Priapulus caudatus</name>
    <name type="common">Priapulid worm</name>
    <dbReference type="NCBI Taxonomy" id="37621"/>
    <lineage>
        <taxon>Eukaryota</taxon>
        <taxon>Metazoa</taxon>
        <taxon>Ecdysozoa</taxon>
        <taxon>Scalidophora</taxon>
        <taxon>Priapulida</taxon>
        <taxon>Priapulimorpha</taxon>
        <taxon>Priapulimorphida</taxon>
        <taxon>Priapulidae</taxon>
        <taxon>Priapulus</taxon>
    </lineage>
</organism>
<evidence type="ECO:0000313" key="3">
    <source>
        <dbReference type="Proteomes" id="UP000695022"/>
    </source>
</evidence>
<feature type="region of interest" description="Disordered" evidence="1">
    <location>
        <begin position="736"/>
        <end position="807"/>
    </location>
</feature>
<feature type="region of interest" description="Disordered" evidence="1">
    <location>
        <begin position="1289"/>
        <end position="1334"/>
    </location>
</feature>
<sequence>MIGVVMAKSNAVHEVTPSGIAKTRSIASFFQPLLHQAANSKQSHADHLLKSGNTANTGKRVYVTEEAVTTKASDVTSRHAGAKEMEATTLAVLGSRPARVRRCNRNVKKSTNNNNDVTVENKGSHDCNDQPKADERTALNGDAKDVRTQSTKQTTTSKSTDESCATKSIPGHPDDRNSNSGQSSEHDGSQSGSTPNASLVVHPDSSNSDSRAFASPSTVAGTVACTGSDTAYWLAQFSETVAKQESANDDSPDDRESGITSVDSGNDEDSCAHARFTHTGKTTSKTDEVRLEDATRNLFTGMSDTSCDDDNKMAVTTLKIKAASTNSESHLVVELKSVEETEKEEEGEDVLTISFENWLADQKEDAKTKIASTGSRQNEDIPDKVPTPLGDRAKRVNVKDDSDIVDTEPEAVTVAPQVSIARFFKPAAKFQKASGSLASNTIKVKADVHSQPQSPNKRPAGRTPRVLVPETSPPPAETPTLGKNGDKCKRKSNVFVDDIDLGIENMSGPGQVGVADVRRPTADASRGAACSNQAGGERSGRATDAADIAEKSLASGPAVKEKSSGSREREDELHAEEISAETGDSHHGHGFSSESSGPHHRGDPSQRVAGTAGEGRSDGDKAETCSEVIAPQPSLTVPKKCKQMTLAFAKGHMKLKSPVKVVEKAGESERVTEASADVHSDDSVVEFKIEARTVMSTPKQERARRGVTDKSYAKKRNETNEQLDSSISEFIVVSPVRASKPTRRSAKPVAKMQKSTTSSRQRREQAIYSSMLVRRTPGKLGSPFRLRLRRVSKTSPNGSQRSDDKLSLQMLAGKKRGTQLMKAKKLVKKAKKVKGKRPLTTLQARQNKSSTKSLGKDTGKHPKTKKVSMASEVQDPPRRSTRTCALLAREEIRHMTERTPSRSCREVSTPGSKQKERKLVLDDDEGASTPKRKRHGGKATRGSPRNSPKKGKKLAPIFAPSADVILVKKPLTAQELAARETRLKFLMSSVPDAVRKQQQAVKPLDMSTIPEYSPWPEVSHVQQADASWVWTLSEPEDVTLQTRSRDEWKLAPVTAPGDFHLVSSNSDQQTMSHKVFSNHPALSRSVVRLLLAEMGQQSPDFPVKRTFKQYYAKKQSYDKSLLEQEAPPATDVLPEPKMQCSGRETVAASTAKRTQKRKAKEGEELETEEAGGRRKRRRGSCTSEEVNAKVCQPESRVTRGKKRQRSGSVEIIEPDSCTVKLKNSEVIDISSDATHTSKLSSGTTDGKLGGDLWTDKYQPTCATELIGNSASVAKLKRWLQDWKQTMKRENEDLQRKKKNKSKQKGCKSKDESGDSDADFIVSDSRDSWRSEEEEDNDMCTTMLIEGASGIGKTAVVYALAEELGFKVFEVNASSRRTGKHILSQLQEATQSHHVSNQQSEGVSMSDMLKAALSDETTAKSQRPSKSAPNAFSAFFKAAAPAKAKTAVQKNSPRKGEKGMRKCEREIAYDDDKSISQTTNTQAASVKLSNNSLILFEEVDNVFEELDEGFWPAVNMFIATTKRPIIMTTNHPDVSLKLKITYEQLSFRVPTYTTTASHLQAMCLAEGVRTDHRDILSLVSFLTGDIRRCMLSLQFWVNSGAGTLPELPRFLPTLPTSLPTHPASLPVLPTSSTGLPTSLPELPRSHSQDYKQVCESSNPATATLCKDDKCEGTNSREIQQGVPASGTRPFDEGDALPGADEAPPGVRRGCLRSLCGIAAATAAPNDARGLSKLATLCAVVGVDVLQHVLVSRLLPLPASIVASRERLRLSDDGWRRLTPACRWRRITAFLDSSDESSDGLATAARRGGDAGSAREVPAGESGDRGEDERGGGGKGEHCAIRDERGEKPSPAEARRRRCVYEAVRSLSDLCDVRAFADTYAPVRERGDAPLDSLRPALHAADARRLYDGDCSTSDDMRLDLAASVKALSITRCSSRLGNLLKDSPDGDTVQCLTIPVHEMPAGGGVQLSSSYLVDERTSRMQREAVISVARLLPACVQGKYACIGADYMPALRAINRAEKKKQEESGKRRGRFLHYFSQISLHLKTSTLTSLTDAFT</sequence>
<feature type="compositionally biased region" description="Basic and acidic residues" evidence="1">
    <location>
        <begin position="1820"/>
        <end position="1852"/>
    </location>
</feature>
<dbReference type="SUPFAM" id="SSF52540">
    <property type="entry name" value="P-loop containing nucleoside triphosphate hydrolases"/>
    <property type="match status" value="1"/>
</dbReference>
<feature type="region of interest" description="Disordered" evidence="1">
    <location>
        <begin position="828"/>
        <end position="954"/>
    </location>
</feature>
<dbReference type="Pfam" id="PF00004">
    <property type="entry name" value="AAA"/>
    <property type="match status" value="1"/>
</dbReference>
<feature type="compositionally biased region" description="Basic and acidic residues" evidence="1">
    <location>
        <begin position="122"/>
        <end position="147"/>
    </location>
</feature>
<dbReference type="PANTHER" id="PTHR23389">
    <property type="entry name" value="CHROMOSOME TRANSMISSION FIDELITY FACTOR 18"/>
    <property type="match status" value="1"/>
</dbReference>
<keyword evidence="3" id="KW-1185">Reference proteome</keyword>
<feature type="compositionally biased region" description="Basic and acidic residues" evidence="1">
    <location>
        <begin position="699"/>
        <end position="719"/>
    </location>
</feature>
<name>A0ABM1FAY0_PRICU</name>
<feature type="compositionally biased region" description="Polar residues" evidence="1">
    <location>
        <begin position="840"/>
        <end position="853"/>
    </location>
</feature>
<feature type="region of interest" description="Disordered" evidence="1">
    <location>
        <begin position="369"/>
        <end position="391"/>
    </location>
</feature>